<dbReference type="InterPro" id="IPR036188">
    <property type="entry name" value="FAD/NAD-bd_sf"/>
</dbReference>
<dbReference type="Gene3D" id="3.50.50.60">
    <property type="entry name" value="FAD/NAD(P)-binding domain"/>
    <property type="match status" value="1"/>
</dbReference>
<dbReference type="KEGG" id="pib:BBD41_07490"/>
<organism evidence="1">
    <name type="scientific">Paenibacillus ihbetae</name>
    <dbReference type="NCBI Taxonomy" id="1870820"/>
    <lineage>
        <taxon>Bacteria</taxon>
        <taxon>Bacillati</taxon>
        <taxon>Bacillota</taxon>
        <taxon>Bacilli</taxon>
        <taxon>Bacillales</taxon>
        <taxon>Paenibacillaceae</taxon>
        <taxon>Paenibacillus</taxon>
    </lineage>
</organism>
<evidence type="ECO:0008006" key="2">
    <source>
        <dbReference type="Google" id="ProtNLM"/>
    </source>
</evidence>
<gene>
    <name evidence="1" type="ORF">BBD41_07490</name>
</gene>
<name>A0A1B2DXH2_9BACL</name>
<dbReference type="AlphaFoldDB" id="A0A1B2DXH2"/>
<dbReference type="EMBL" id="CP016809">
    <property type="protein sequence ID" value="ANY72438.1"/>
    <property type="molecule type" value="Genomic_DNA"/>
</dbReference>
<reference evidence="1" key="1">
    <citation type="submission" date="2016-08" db="EMBL/GenBank/DDBJ databases">
        <title>Complete Genome Seqeunce of Paenibacillus sp. nov. IHBB 9852 from high altitute lake of Indian trans-Himalayas.</title>
        <authorList>
            <person name="Kiran S."/>
            <person name="Swarnkar M.K."/>
            <person name="Rana A."/>
            <person name="Tewari R."/>
            <person name="Gulati A."/>
        </authorList>
    </citation>
    <scope>NUCLEOTIDE SEQUENCE [LARGE SCALE GENOMIC DNA]</scope>
    <source>
        <strain evidence="1">IHBB 9852</strain>
    </source>
</reference>
<accession>A0A1B2DXH2</accession>
<protein>
    <recommendedName>
        <fullName evidence="2">FAD/NAD(P)-binding domain-containing protein</fullName>
    </recommendedName>
</protein>
<sequence>MVLKTRAVNAGDAGIQFADGSRLTVRNIVWATGYVASYGWLQVDGALIQTGRLSIRGASVRLRGYITSACPGKRTAAHRC</sequence>
<proteinExistence type="predicted"/>
<evidence type="ECO:0000313" key="1">
    <source>
        <dbReference type="EMBL" id="ANY72438.1"/>
    </source>
</evidence>